<comment type="similarity">
    <text evidence="2">Belongs to the XPF family.</text>
</comment>
<evidence type="ECO:0000256" key="11">
    <source>
        <dbReference type="SAM" id="Phobius"/>
    </source>
</evidence>
<dbReference type="Pfam" id="PF02732">
    <property type="entry name" value="ERCC4"/>
    <property type="match status" value="1"/>
</dbReference>
<proteinExistence type="inferred from homology"/>
<dbReference type="GO" id="GO:0000110">
    <property type="term" value="C:nucleotide-excision repair factor 1 complex"/>
    <property type="evidence" value="ECO:0007669"/>
    <property type="project" value="TreeGrafter"/>
</dbReference>
<dbReference type="eggNOG" id="KOG0442">
    <property type="taxonomic scope" value="Eukaryota"/>
</dbReference>
<evidence type="ECO:0000256" key="10">
    <source>
        <dbReference type="SAM" id="MobiDB-lite"/>
    </source>
</evidence>
<dbReference type="PANTHER" id="PTHR10150:SF0">
    <property type="entry name" value="DNA REPAIR ENDONUCLEASE XPF"/>
    <property type="match status" value="1"/>
</dbReference>
<dbReference type="OrthoDB" id="361020at2759"/>
<feature type="transmembrane region" description="Helical" evidence="11">
    <location>
        <begin position="38"/>
        <end position="61"/>
    </location>
</feature>
<evidence type="ECO:0000256" key="8">
    <source>
        <dbReference type="ARBA" id="ARBA00023204"/>
    </source>
</evidence>
<keyword evidence="3" id="KW-0540">Nuclease</keyword>
<evidence type="ECO:0000313" key="13">
    <source>
        <dbReference type="EMBL" id="KNC52767.1"/>
    </source>
</evidence>
<keyword evidence="14" id="KW-1185">Reference proteome</keyword>
<dbReference type="GO" id="GO:0003684">
    <property type="term" value="F:damaged DNA binding"/>
    <property type="evidence" value="ECO:0007669"/>
    <property type="project" value="TreeGrafter"/>
</dbReference>
<dbReference type="Gene3D" id="3.40.50.10130">
    <property type="match status" value="1"/>
</dbReference>
<dbReference type="OMA" id="THILDIM"/>
<dbReference type="EMBL" id="GL349475">
    <property type="protein sequence ID" value="KNC52767.1"/>
    <property type="molecule type" value="Genomic_DNA"/>
</dbReference>
<sequence>MIMGMVVVMIMGMVAVMIMGMVVVMIMGMVAVMIMGMVAVMIMGMVVVMIMGMVVVMIMVMTMEMVLREAFTELLADDGLLVMGAGLGMDDIIRAFLELYSERGTLVLVIGALGDDAERLTEPLIGRLSGAKAAAASMIILPRSMDANMPAAARVAEYLRGGVCFVTGRVLVVDMLNGVVPLDLVSGILVLHAHRIVKTPMEAFALQLFRAANKVGFIRAFSSMPGSLAAGLNKVEKAMKLLYVKQLFLWPRFRLLVKDALEEDPPQVIELRQPLSAGMADVLDAVLAVVQALLDELKRENALDATELTLESALLGSFDSVIRRQLDPVWHSTSEKTRAMVADLRTLRNLLEVLNVYDCVSFARYVSSLRASDGYLGQPAIWLFLEAADKLFTAARRRVYSKLPPPKDAPSPAPRIVPVLEPNPKWGLLTSLLDEIAELVADAAGAGLVGDLGSGDLSWSCLVFVRDTRVACQLGEVIRDGPEAMLTRKYAQFMDEMESGGAPAVASGAALRGGFGIRANTFAGGNAADYIRSNQLRKVAVAKRTRSAATLAAKAGKVAAAAAAAGTSSRKAKPAAASKGTKPGLALFVPEGGGEERSADARLELELADEKLRPQPEDALEDLHHAEFEAHFGLEESPLVLIREMDSPLRVLRETQPTFVVLYDYDIAAVRALEVYKAERPQLPLRVYILFYENSVEKQTYLSSLKRERAAFEKLIRTKAIMVVPDDQDGKTVREGESRAQAAASASLARSSRRSSILPKSLAQMRASEARAGGQIVVDLREFRSALPWLVYQAGMRVVPATLEVGDFVLSPDVAVERKSIPDLYSSFKSGRLYTQAQAMSRFYAHPVLLIEFTDDRVFSLQARTDIPHDIHVSNIISKLALLILHFPRLRIAWARNPHHSAAMFAAIKRHRTEPDAAIATAVGTDPSALSAEAEAAAYDHEARTILEKLPGITQHNIQHVMSSVESLAELARKSRTELEALMGKANGDKLYKFMHTVAQPEAASLEPNARVTAAARRRTRKRRISAKAASWAGKPAKSAKRG</sequence>
<keyword evidence="8" id="KW-0234">DNA repair</keyword>
<keyword evidence="7" id="KW-0238">DNA-binding</keyword>
<keyword evidence="11" id="KW-1133">Transmembrane helix</keyword>
<reference evidence="13 14" key="1">
    <citation type="submission" date="2010-05" db="EMBL/GenBank/DDBJ databases">
        <title>The Genome Sequence of Thecamonas trahens ATCC 50062.</title>
        <authorList>
            <consortium name="The Broad Institute Genome Sequencing Platform"/>
            <person name="Russ C."/>
            <person name="Cuomo C."/>
            <person name="Shea T."/>
            <person name="Young S.K."/>
            <person name="Zeng Q."/>
            <person name="Koehrsen M."/>
            <person name="Haas B."/>
            <person name="Borodovsky M."/>
            <person name="Guigo R."/>
            <person name="Alvarado L."/>
            <person name="Berlin A."/>
            <person name="Bochicchio J."/>
            <person name="Borenstein D."/>
            <person name="Chapman S."/>
            <person name="Chen Z."/>
            <person name="Freedman E."/>
            <person name="Gellesch M."/>
            <person name="Goldberg J."/>
            <person name="Griggs A."/>
            <person name="Gujja S."/>
            <person name="Heilman E."/>
            <person name="Heiman D."/>
            <person name="Hepburn T."/>
            <person name="Howarth C."/>
            <person name="Jen D."/>
            <person name="Larson L."/>
            <person name="Mehta T."/>
            <person name="Park D."/>
            <person name="Pearson M."/>
            <person name="Roberts A."/>
            <person name="Saif S."/>
            <person name="Shenoy N."/>
            <person name="Sisk P."/>
            <person name="Stolte C."/>
            <person name="Sykes S."/>
            <person name="Thomson T."/>
            <person name="Walk T."/>
            <person name="White J."/>
            <person name="Yandava C."/>
            <person name="Burger G."/>
            <person name="Gray M.W."/>
            <person name="Holland P.W.H."/>
            <person name="King N."/>
            <person name="Lang F.B.F."/>
            <person name="Roger A.J."/>
            <person name="Ruiz-Trillo I."/>
            <person name="Lander E."/>
            <person name="Nusbaum C."/>
        </authorList>
    </citation>
    <scope>NUCLEOTIDE SEQUENCE [LARGE SCALE GENOMIC DNA]</scope>
    <source>
        <strain evidence="13 14">ATCC 50062</strain>
    </source>
</reference>
<evidence type="ECO:0000256" key="2">
    <source>
        <dbReference type="ARBA" id="ARBA00010015"/>
    </source>
</evidence>
<dbReference type="SMART" id="SM00891">
    <property type="entry name" value="ERCC4"/>
    <property type="match status" value="1"/>
</dbReference>
<dbReference type="STRING" id="461836.A0A0L0DKF5"/>
<feature type="transmembrane region" description="Helical" evidence="11">
    <location>
        <begin position="6"/>
        <end position="31"/>
    </location>
</feature>
<protein>
    <submittedName>
        <fullName evidence="13">Excision repair cross-complementing rodent repair deficiency</fullName>
    </submittedName>
</protein>
<dbReference type="GeneID" id="25567295"/>
<keyword evidence="6" id="KW-0378">Hydrolase</keyword>
<accession>A0A0L0DKF5</accession>
<comment type="subcellular location">
    <subcellularLocation>
        <location evidence="1">Nucleus</location>
    </subcellularLocation>
</comment>
<feature type="compositionally biased region" description="Basic residues" evidence="10">
    <location>
        <begin position="1016"/>
        <end position="1026"/>
    </location>
</feature>
<keyword evidence="11" id="KW-0812">Transmembrane</keyword>
<feature type="region of interest" description="Disordered" evidence="10">
    <location>
        <begin position="1008"/>
        <end position="1043"/>
    </location>
</feature>
<dbReference type="FunFam" id="3.40.50.10130:FF:000002">
    <property type="entry name" value="DNA repair endonuclease XPF"/>
    <property type="match status" value="1"/>
</dbReference>
<dbReference type="InterPro" id="IPR011335">
    <property type="entry name" value="Restrct_endonuc-II-like"/>
</dbReference>
<evidence type="ECO:0000256" key="4">
    <source>
        <dbReference type="ARBA" id="ARBA00022759"/>
    </source>
</evidence>
<dbReference type="Proteomes" id="UP000054408">
    <property type="component" value="Unassembled WGS sequence"/>
</dbReference>
<gene>
    <name evidence="13" type="ORF">AMSG_08650</name>
</gene>
<dbReference type="GO" id="GO:0000724">
    <property type="term" value="P:double-strand break repair via homologous recombination"/>
    <property type="evidence" value="ECO:0007669"/>
    <property type="project" value="TreeGrafter"/>
</dbReference>
<evidence type="ECO:0000256" key="9">
    <source>
        <dbReference type="ARBA" id="ARBA00023242"/>
    </source>
</evidence>
<evidence type="ECO:0000259" key="12">
    <source>
        <dbReference type="SMART" id="SM00891"/>
    </source>
</evidence>
<dbReference type="SUPFAM" id="SSF47781">
    <property type="entry name" value="RuvA domain 2-like"/>
    <property type="match status" value="1"/>
</dbReference>
<dbReference type="Gene3D" id="1.10.150.20">
    <property type="entry name" value="5' to 3' exonuclease, C-terminal subdomain"/>
    <property type="match status" value="1"/>
</dbReference>
<evidence type="ECO:0000256" key="7">
    <source>
        <dbReference type="ARBA" id="ARBA00023125"/>
    </source>
</evidence>
<organism evidence="13 14">
    <name type="scientific">Thecamonas trahens ATCC 50062</name>
    <dbReference type="NCBI Taxonomy" id="461836"/>
    <lineage>
        <taxon>Eukaryota</taxon>
        <taxon>Apusozoa</taxon>
        <taxon>Apusomonadida</taxon>
        <taxon>Apusomonadidae</taxon>
        <taxon>Thecamonas</taxon>
    </lineage>
</organism>
<evidence type="ECO:0000313" key="14">
    <source>
        <dbReference type="Proteomes" id="UP000054408"/>
    </source>
</evidence>
<dbReference type="CDD" id="cd20078">
    <property type="entry name" value="XPF_nuclease_XPF_euk"/>
    <property type="match status" value="1"/>
</dbReference>
<keyword evidence="4" id="KW-0255">Endonuclease</keyword>
<dbReference type="InterPro" id="IPR010994">
    <property type="entry name" value="RuvA_2-like"/>
</dbReference>
<feature type="domain" description="ERCC4" evidence="12">
    <location>
        <begin position="775"/>
        <end position="855"/>
    </location>
</feature>
<dbReference type="GO" id="GO:0000014">
    <property type="term" value="F:single-stranded DNA endodeoxyribonuclease activity"/>
    <property type="evidence" value="ECO:0007669"/>
    <property type="project" value="TreeGrafter"/>
</dbReference>
<dbReference type="InterPro" id="IPR006166">
    <property type="entry name" value="ERCC4_domain"/>
</dbReference>
<dbReference type="SUPFAM" id="SSF52980">
    <property type="entry name" value="Restriction endonuclease-like"/>
    <property type="match status" value="1"/>
</dbReference>
<dbReference type="GO" id="GO:0000712">
    <property type="term" value="P:resolution of meiotic recombination intermediates"/>
    <property type="evidence" value="ECO:0007669"/>
    <property type="project" value="TreeGrafter"/>
</dbReference>
<dbReference type="RefSeq" id="XP_013755079.1">
    <property type="nucleotide sequence ID" value="XM_013899625.1"/>
</dbReference>
<dbReference type="AlphaFoldDB" id="A0A0L0DKF5"/>
<keyword evidence="9" id="KW-0539">Nucleus</keyword>
<evidence type="ECO:0000256" key="6">
    <source>
        <dbReference type="ARBA" id="ARBA00022801"/>
    </source>
</evidence>
<dbReference type="PANTHER" id="PTHR10150">
    <property type="entry name" value="DNA REPAIR ENDONUCLEASE XPF"/>
    <property type="match status" value="1"/>
</dbReference>
<evidence type="ECO:0000256" key="5">
    <source>
        <dbReference type="ARBA" id="ARBA00022763"/>
    </source>
</evidence>
<dbReference type="GO" id="GO:0003697">
    <property type="term" value="F:single-stranded DNA binding"/>
    <property type="evidence" value="ECO:0007669"/>
    <property type="project" value="TreeGrafter"/>
</dbReference>
<evidence type="ECO:0000256" key="3">
    <source>
        <dbReference type="ARBA" id="ARBA00022722"/>
    </source>
</evidence>
<evidence type="ECO:0000256" key="1">
    <source>
        <dbReference type="ARBA" id="ARBA00004123"/>
    </source>
</evidence>
<keyword evidence="11" id="KW-0472">Membrane</keyword>
<name>A0A0L0DKF5_THETB</name>
<dbReference type="InterPro" id="IPR047520">
    <property type="entry name" value="XPF_nuclease"/>
</dbReference>
<dbReference type="GO" id="GO:1901255">
    <property type="term" value="P:nucleotide-excision repair involved in interstrand cross-link repair"/>
    <property type="evidence" value="ECO:0007669"/>
    <property type="project" value="TreeGrafter"/>
</dbReference>
<keyword evidence="5" id="KW-0227">DNA damage</keyword>